<name>A0A9P8QUW0_9HYPO</name>
<protein>
    <submittedName>
        <fullName evidence="1">Pfs</fullName>
    </submittedName>
</protein>
<accession>A0A9P8QUW0</accession>
<proteinExistence type="predicted"/>
<comment type="caution">
    <text evidence="1">The sequence shown here is derived from an EMBL/GenBank/DDBJ whole genome shotgun (WGS) entry which is preliminary data.</text>
</comment>
<dbReference type="AlphaFoldDB" id="A0A9P8QUW0"/>
<dbReference type="OrthoDB" id="4900544at2759"/>
<organism evidence="1 2">
    <name type="scientific">Trichoderma cornu-damae</name>
    <dbReference type="NCBI Taxonomy" id="654480"/>
    <lineage>
        <taxon>Eukaryota</taxon>
        <taxon>Fungi</taxon>
        <taxon>Dikarya</taxon>
        <taxon>Ascomycota</taxon>
        <taxon>Pezizomycotina</taxon>
        <taxon>Sordariomycetes</taxon>
        <taxon>Hypocreomycetidae</taxon>
        <taxon>Hypocreales</taxon>
        <taxon>Hypocreaceae</taxon>
        <taxon>Trichoderma</taxon>
    </lineage>
</organism>
<gene>
    <name evidence="1" type="ORF">Trco_000175</name>
</gene>
<evidence type="ECO:0000313" key="1">
    <source>
        <dbReference type="EMBL" id="KAH6610155.1"/>
    </source>
</evidence>
<keyword evidence="2" id="KW-1185">Reference proteome</keyword>
<dbReference type="Proteomes" id="UP000827724">
    <property type="component" value="Unassembled WGS sequence"/>
</dbReference>
<sequence length="205" mass="22305">MEEITGKDQTIFQGKPSVNGKPIFYIATKRWVVAKLSSLTLAAPAAPTAAPPILALSATRDIPAIEVSAPPIAAEKSAHVHLWDEVFRQVNDETKKWIRDHGLSSSEQAKPEDQIKELIDLVKSKTLSEDKDAPLKIEIGNQKIVLREYVADVVAFLTMAGDVAISFAPPQASAPWAAAKAVLKVRMPIYNPTISRNTKGTEDVN</sequence>
<reference evidence="1" key="1">
    <citation type="submission" date="2021-08" db="EMBL/GenBank/DDBJ databases">
        <title>Chromosome-Level Trichoderma cornu-damae using Hi-C Data.</title>
        <authorList>
            <person name="Kim C.S."/>
        </authorList>
    </citation>
    <scope>NUCLEOTIDE SEQUENCE</scope>
    <source>
        <strain evidence="1">KA19-0412C</strain>
    </source>
</reference>
<dbReference type="EMBL" id="JAIWOZ010000001">
    <property type="protein sequence ID" value="KAH6610155.1"/>
    <property type="molecule type" value="Genomic_DNA"/>
</dbReference>
<evidence type="ECO:0000313" key="2">
    <source>
        <dbReference type="Proteomes" id="UP000827724"/>
    </source>
</evidence>